<dbReference type="GO" id="GO:0008528">
    <property type="term" value="F:G protein-coupled peptide receptor activity"/>
    <property type="evidence" value="ECO:0007669"/>
    <property type="project" value="TreeGrafter"/>
</dbReference>
<dbReference type="Gene3D" id="1.20.1070.10">
    <property type="entry name" value="Rhodopsin 7-helix transmembrane proteins"/>
    <property type="match status" value="1"/>
</dbReference>
<evidence type="ECO:0000256" key="1">
    <source>
        <dbReference type="ARBA" id="ARBA00004370"/>
    </source>
</evidence>
<feature type="transmembrane region" description="Helical" evidence="7">
    <location>
        <begin position="74"/>
        <end position="103"/>
    </location>
</feature>
<evidence type="ECO:0000259" key="9">
    <source>
        <dbReference type="PROSITE" id="PS50262"/>
    </source>
</evidence>
<dbReference type="PANTHER" id="PTHR24372">
    <property type="entry name" value="GLYCOPROTEIN HORMONE RECEPTOR"/>
    <property type="match status" value="1"/>
</dbReference>
<dbReference type="GO" id="GO:0009755">
    <property type="term" value="P:hormone-mediated signaling pathway"/>
    <property type="evidence" value="ECO:0007669"/>
    <property type="project" value="TreeGrafter"/>
</dbReference>
<keyword evidence="4" id="KW-0677">Repeat</keyword>
<dbReference type="GO" id="GO:0007189">
    <property type="term" value="P:adenylate cyclase-activating G protein-coupled receptor signaling pathway"/>
    <property type="evidence" value="ECO:0007669"/>
    <property type="project" value="TreeGrafter"/>
</dbReference>
<evidence type="ECO:0000256" key="3">
    <source>
        <dbReference type="ARBA" id="ARBA00022692"/>
    </source>
</evidence>
<dbReference type="EMBL" id="BDGG01000001">
    <property type="protein sequence ID" value="GAU87391.1"/>
    <property type="molecule type" value="Genomic_DNA"/>
</dbReference>
<evidence type="ECO:0000256" key="4">
    <source>
        <dbReference type="ARBA" id="ARBA00022737"/>
    </source>
</evidence>
<feature type="signal peptide" evidence="8">
    <location>
        <begin position="1"/>
        <end position="23"/>
    </location>
</feature>
<comment type="subcellular location">
    <subcellularLocation>
        <location evidence="1">Membrane</location>
    </subcellularLocation>
</comment>
<dbReference type="GO" id="GO:0005886">
    <property type="term" value="C:plasma membrane"/>
    <property type="evidence" value="ECO:0007669"/>
    <property type="project" value="TreeGrafter"/>
</dbReference>
<keyword evidence="2" id="KW-0433">Leucine-rich repeat</keyword>
<feature type="transmembrane region" description="Helical" evidence="7">
    <location>
        <begin position="154"/>
        <end position="176"/>
    </location>
</feature>
<evidence type="ECO:0000256" key="2">
    <source>
        <dbReference type="ARBA" id="ARBA00022614"/>
    </source>
</evidence>
<sequence>MRNRNFLCAPFLMWTILLIACCSQECIVACWAFGLIAGILPLFAQLDVDGVQVFYGQNGVCLPLFIHEPFFKGWWMSTLIFIVVPSTAMLVVVCCYVSVFRHIEESRQATDRVSADKPHLKRVLTITISNLLCWVPIIILKAMAMAMFAIPGQVYSWMAVFILPLNCCINPIMYTLMTPECISAMKNCKWCNHTRNSSINSNSCCNTAFSVSTNGRVRSCASLTLRKIWPHKVNDPLFQIYNKRRFVLQATLSRLPHRSQRPQPVECTVLESLTRDCAVRAPSTLSAPTAVHALQEQHPTGSHQSLLRLRAATRSLLRIMRASLWSTVPTGTQFRSPLFRKALLLT</sequence>
<evidence type="ECO:0000313" key="10">
    <source>
        <dbReference type="EMBL" id="GAU87391.1"/>
    </source>
</evidence>
<evidence type="ECO:0000256" key="8">
    <source>
        <dbReference type="SAM" id="SignalP"/>
    </source>
</evidence>
<name>A0A1D1UD29_RAMVA</name>
<keyword evidence="5 7" id="KW-1133">Transmembrane helix</keyword>
<reference evidence="10 11" key="1">
    <citation type="journal article" date="2016" name="Nat. Commun.">
        <title>Extremotolerant tardigrade genome and improved radiotolerance of human cultured cells by tardigrade-unique protein.</title>
        <authorList>
            <person name="Hashimoto T."/>
            <person name="Horikawa D.D."/>
            <person name="Saito Y."/>
            <person name="Kuwahara H."/>
            <person name="Kozuka-Hata H."/>
            <person name="Shin-I T."/>
            <person name="Minakuchi Y."/>
            <person name="Ohishi K."/>
            <person name="Motoyama A."/>
            <person name="Aizu T."/>
            <person name="Enomoto A."/>
            <person name="Kondo K."/>
            <person name="Tanaka S."/>
            <person name="Hara Y."/>
            <person name="Koshikawa S."/>
            <person name="Sagara H."/>
            <person name="Miura T."/>
            <person name="Yokobori S."/>
            <person name="Miyagawa K."/>
            <person name="Suzuki Y."/>
            <person name="Kubo T."/>
            <person name="Oyama M."/>
            <person name="Kohara Y."/>
            <person name="Fujiyama A."/>
            <person name="Arakawa K."/>
            <person name="Katayama T."/>
            <person name="Toyoda A."/>
            <person name="Kunieda T."/>
        </authorList>
    </citation>
    <scope>NUCLEOTIDE SEQUENCE [LARGE SCALE GENOMIC DNA]</scope>
    <source>
        <strain evidence="10 11">YOKOZUNA-1</strain>
    </source>
</reference>
<dbReference type="PANTHER" id="PTHR24372:SF80">
    <property type="entry name" value="FI21465P1-RELATED"/>
    <property type="match status" value="1"/>
</dbReference>
<dbReference type="SUPFAM" id="SSF81321">
    <property type="entry name" value="Family A G protein-coupled receptor-like"/>
    <property type="match status" value="1"/>
</dbReference>
<feature type="domain" description="G-protein coupled receptors family 1 profile" evidence="9">
    <location>
        <begin position="1"/>
        <end position="174"/>
    </location>
</feature>
<keyword evidence="6 7" id="KW-0472">Membrane</keyword>
<dbReference type="AlphaFoldDB" id="A0A1D1UD29"/>
<accession>A0A1D1UD29</accession>
<dbReference type="InterPro" id="IPR017452">
    <property type="entry name" value="GPCR_Rhodpsn_7TM"/>
</dbReference>
<organism evidence="10 11">
    <name type="scientific">Ramazzottius varieornatus</name>
    <name type="common">Water bear</name>
    <name type="synonym">Tardigrade</name>
    <dbReference type="NCBI Taxonomy" id="947166"/>
    <lineage>
        <taxon>Eukaryota</taxon>
        <taxon>Metazoa</taxon>
        <taxon>Ecdysozoa</taxon>
        <taxon>Tardigrada</taxon>
        <taxon>Eutardigrada</taxon>
        <taxon>Parachela</taxon>
        <taxon>Hypsibioidea</taxon>
        <taxon>Ramazzottiidae</taxon>
        <taxon>Ramazzottius</taxon>
    </lineage>
</organism>
<evidence type="ECO:0000313" key="11">
    <source>
        <dbReference type="Proteomes" id="UP000186922"/>
    </source>
</evidence>
<protein>
    <recommendedName>
        <fullName evidence="9">G-protein coupled receptors family 1 profile domain-containing protein</fullName>
    </recommendedName>
</protein>
<proteinExistence type="predicted"/>
<dbReference type="PROSITE" id="PS50262">
    <property type="entry name" value="G_PROTEIN_RECEP_F1_2"/>
    <property type="match status" value="1"/>
</dbReference>
<feature type="transmembrane region" description="Helical" evidence="7">
    <location>
        <begin position="12"/>
        <end position="40"/>
    </location>
</feature>
<feature type="chain" id="PRO_5008897155" description="G-protein coupled receptors family 1 profile domain-containing protein" evidence="8">
    <location>
        <begin position="24"/>
        <end position="346"/>
    </location>
</feature>
<comment type="caution">
    <text evidence="10">The sequence shown here is derived from an EMBL/GenBank/DDBJ whole genome shotgun (WGS) entry which is preliminary data.</text>
</comment>
<dbReference type="STRING" id="947166.A0A1D1UD29"/>
<evidence type="ECO:0000256" key="6">
    <source>
        <dbReference type="ARBA" id="ARBA00023136"/>
    </source>
</evidence>
<dbReference type="InterPro" id="IPR000276">
    <property type="entry name" value="GPCR_Rhodpsn"/>
</dbReference>
<dbReference type="PROSITE" id="PS51257">
    <property type="entry name" value="PROKAR_LIPOPROTEIN"/>
    <property type="match status" value="1"/>
</dbReference>
<keyword evidence="8" id="KW-0732">Signal</keyword>
<dbReference type="Pfam" id="PF00001">
    <property type="entry name" value="7tm_1"/>
    <property type="match status" value="1"/>
</dbReference>
<dbReference type="OrthoDB" id="6022531at2759"/>
<feature type="transmembrane region" description="Helical" evidence="7">
    <location>
        <begin position="123"/>
        <end position="148"/>
    </location>
</feature>
<evidence type="ECO:0000256" key="5">
    <source>
        <dbReference type="ARBA" id="ARBA00022989"/>
    </source>
</evidence>
<evidence type="ECO:0000256" key="7">
    <source>
        <dbReference type="SAM" id="Phobius"/>
    </source>
</evidence>
<gene>
    <name evidence="10" type="primary">RvY_00248</name>
    <name evidence="10" type="synonym">RvY_00248.3</name>
    <name evidence="10" type="ORF">RvY_00248-3</name>
</gene>
<dbReference type="Proteomes" id="UP000186922">
    <property type="component" value="Unassembled WGS sequence"/>
</dbReference>
<keyword evidence="3 7" id="KW-0812">Transmembrane</keyword>
<keyword evidence="11" id="KW-1185">Reference proteome</keyword>